<feature type="domain" description="Wall-associated receptor kinase galacturonan-binding" evidence="5">
    <location>
        <begin position="34"/>
        <end position="95"/>
    </location>
</feature>
<dbReference type="Pfam" id="PF14380">
    <property type="entry name" value="WAK_assoc"/>
    <property type="match status" value="1"/>
</dbReference>
<evidence type="ECO:0000256" key="1">
    <source>
        <dbReference type="ARBA" id="ARBA00004167"/>
    </source>
</evidence>
<proteinExistence type="predicted"/>
<dbReference type="GO" id="GO:0030247">
    <property type="term" value="F:polysaccharide binding"/>
    <property type="evidence" value="ECO:0007669"/>
    <property type="project" value="InterPro"/>
</dbReference>
<evidence type="ECO:0000256" key="3">
    <source>
        <dbReference type="ARBA" id="ARBA00023180"/>
    </source>
</evidence>
<dbReference type="PANTHER" id="PTHR33138:SF75">
    <property type="entry name" value="WALL-ASSOCIATED RECEPTOR KINASE GALACTURONAN-BINDING DOMAIN-CONTAINING PROTEIN"/>
    <property type="match status" value="1"/>
</dbReference>
<dbReference type="GO" id="GO:0016020">
    <property type="term" value="C:membrane"/>
    <property type="evidence" value="ECO:0007669"/>
    <property type="project" value="UniProtKB-SubCell"/>
</dbReference>
<comment type="subcellular location">
    <subcellularLocation>
        <location evidence="1">Membrane</location>
        <topology evidence="1">Single-pass membrane protein</topology>
    </subcellularLocation>
</comment>
<keyword evidence="2 4" id="KW-0732">Signal</keyword>
<accession>A0AA41SC91</accession>
<dbReference type="InterPro" id="IPR032872">
    <property type="entry name" value="WAK_assoc_C"/>
</dbReference>
<protein>
    <recommendedName>
        <fullName evidence="9">LEAF RUST 10 DISEASE-RESISTANCE LOCUS RECEPTOR-LIKE PROTEIN KINASE-like 1.2</fullName>
    </recommendedName>
</protein>
<evidence type="ECO:0008006" key="9">
    <source>
        <dbReference type="Google" id="ProtNLM"/>
    </source>
</evidence>
<feature type="domain" description="Wall-associated receptor kinase C-terminal" evidence="6">
    <location>
        <begin position="178"/>
        <end position="251"/>
    </location>
</feature>
<keyword evidence="8" id="KW-1185">Reference proteome</keyword>
<evidence type="ECO:0000313" key="7">
    <source>
        <dbReference type="EMBL" id="MCL7032590.1"/>
    </source>
</evidence>
<feature type="signal peptide" evidence="4">
    <location>
        <begin position="1"/>
        <end position="26"/>
    </location>
</feature>
<dbReference type="AlphaFoldDB" id="A0AA41SC91"/>
<dbReference type="Pfam" id="PF13947">
    <property type="entry name" value="GUB_WAK_bind"/>
    <property type="match status" value="1"/>
</dbReference>
<evidence type="ECO:0000313" key="8">
    <source>
        <dbReference type="Proteomes" id="UP001177140"/>
    </source>
</evidence>
<dbReference type="PANTHER" id="PTHR33138">
    <property type="entry name" value="OS01G0690200 PROTEIN"/>
    <property type="match status" value="1"/>
</dbReference>
<feature type="chain" id="PRO_5041432157" description="LEAF RUST 10 DISEASE-RESISTANCE LOCUS RECEPTOR-LIKE PROTEIN KINASE-like 1.2" evidence="4">
    <location>
        <begin position="27"/>
        <end position="282"/>
    </location>
</feature>
<organism evidence="7 8">
    <name type="scientific">Papaver nudicaule</name>
    <name type="common">Iceland poppy</name>
    <dbReference type="NCBI Taxonomy" id="74823"/>
    <lineage>
        <taxon>Eukaryota</taxon>
        <taxon>Viridiplantae</taxon>
        <taxon>Streptophyta</taxon>
        <taxon>Embryophyta</taxon>
        <taxon>Tracheophyta</taxon>
        <taxon>Spermatophyta</taxon>
        <taxon>Magnoliopsida</taxon>
        <taxon>Ranunculales</taxon>
        <taxon>Papaveraceae</taxon>
        <taxon>Papaveroideae</taxon>
        <taxon>Papaver</taxon>
    </lineage>
</organism>
<sequence>MDSMFNVHLILLHIITFLTLVQQVLSADFQFEACKPKTCGNGSIIIKYPFWIQEDYCGQPGFGVTCKDNDPILHTSGYDYIIREIDYENKSFRVENPVLQDKECPVPFQNSTFSDQTPFKTGFNVRELSFHYNCSNYQPGRFGYFVYPVTSSCAKSSSDDKLVSFAILLFTPPKDFVMDPLIICQSLARVPIEMEAEPSLGPDGQDKDYMLLLKKGLTLGWDRISCTGCEESGGYCGFDKSSIFVCFCNDQPHYESCNGASVTPIAPVAVDKPTAHGMSFST</sequence>
<comment type="caution">
    <text evidence="7">The sequence shown here is derived from an EMBL/GenBank/DDBJ whole genome shotgun (WGS) entry which is preliminary data.</text>
</comment>
<reference evidence="7" key="1">
    <citation type="submission" date="2022-03" db="EMBL/GenBank/DDBJ databases">
        <title>A functionally conserved STORR gene fusion in Papaver species that diverged 16.8 million years ago.</title>
        <authorList>
            <person name="Catania T."/>
        </authorList>
    </citation>
    <scope>NUCLEOTIDE SEQUENCE</scope>
    <source>
        <strain evidence="7">S-191538</strain>
    </source>
</reference>
<name>A0AA41SC91_PAPNU</name>
<dbReference type="EMBL" id="JAJJMA010125194">
    <property type="protein sequence ID" value="MCL7032590.1"/>
    <property type="molecule type" value="Genomic_DNA"/>
</dbReference>
<gene>
    <name evidence="7" type="ORF">MKW94_028684</name>
</gene>
<evidence type="ECO:0000256" key="2">
    <source>
        <dbReference type="ARBA" id="ARBA00022729"/>
    </source>
</evidence>
<keyword evidence="3" id="KW-0325">Glycoprotein</keyword>
<dbReference type="InterPro" id="IPR025287">
    <property type="entry name" value="WAK_GUB"/>
</dbReference>
<evidence type="ECO:0000256" key="4">
    <source>
        <dbReference type="SAM" id="SignalP"/>
    </source>
</evidence>
<evidence type="ECO:0000259" key="6">
    <source>
        <dbReference type="Pfam" id="PF14380"/>
    </source>
</evidence>
<evidence type="ECO:0000259" key="5">
    <source>
        <dbReference type="Pfam" id="PF13947"/>
    </source>
</evidence>
<dbReference type="Proteomes" id="UP001177140">
    <property type="component" value="Unassembled WGS sequence"/>
</dbReference>